<organism evidence="2 3">
    <name type="scientific">Karstenula rhodostoma CBS 690.94</name>
    <dbReference type="NCBI Taxonomy" id="1392251"/>
    <lineage>
        <taxon>Eukaryota</taxon>
        <taxon>Fungi</taxon>
        <taxon>Dikarya</taxon>
        <taxon>Ascomycota</taxon>
        <taxon>Pezizomycotina</taxon>
        <taxon>Dothideomycetes</taxon>
        <taxon>Pleosporomycetidae</taxon>
        <taxon>Pleosporales</taxon>
        <taxon>Massarineae</taxon>
        <taxon>Didymosphaeriaceae</taxon>
        <taxon>Karstenula</taxon>
    </lineage>
</organism>
<reference evidence="2" key="1">
    <citation type="journal article" date="2020" name="Stud. Mycol.">
        <title>101 Dothideomycetes genomes: a test case for predicting lifestyles and emergence of pathogens.</title>
        <authorList>
            <person name="Haridas S."/>
            <person name="Albert R."/>
            <person name="Binder M."/>
            <person name="Bloem J."/>
            <person name="Labutti K."/>
            <person name="Salamov A."/>
            <person name="Andreopoulos B."/>
            <person name="Baker S."/>
            <person name="Barry K."/>
            <person name="Bills G."/>
            <person name="Bluhm B."/>
            <person name="Cannon C."/>
            <person name="Castanera R."/>
            <person name="Culley D."/>
            <person name="Daum C."/>
            <person name="Ezra D."/>
            <person name="Gonzalez J."/>
            <person name="Henrissat B."/>
            <person name="Kuo A."/>
            <person name="Liang C."/>
            <person name="Lipzen A."/>
            <person name="Lutzoni F."/>
            <person name="Magnuson J."/>
            <person name="Mondo S."/>
            <person name="Nolan M."/>
            <person name="Ohm R."/>
            <person name="Pangilinan J."/>
            <person name="Park H.-J."/>
            <person name="Ramirez L."/>
            <person name="Alfaro M."/>
            <person name="Sun H."/>
            <person name="Tritt A."/>
            <person name="Yoshinaga Y."/>
            <person name="Zwiers L.-H."/>
            <person name="Turgeon B."/>
            <person name="Goodwin S."/>
            <person name="Spatafora J."/>
            <person name="Crous P."/>
            <person name="Grigoriev I."/>
        </authorList>
    </citation>
    <scope>NUCLEOTIDE SEQUENCE</scope>
    <source>
        <strain evidence="2">CBS 690.94</strain>
    </source>
</reference>
<evidence type="ECO:0000313" key="2">
    <source>
        <dbReference type="EMBL" id="KAF2451671.1"/>
    </source>
</evidence>
<name>A0A9P4UIF8_9PLEO</name>
<comment type="caution">
    <text evidence="2">The sequence shown here is derived from an EMBL/GenBank/DDBJ whole genome shotgun (WGS) entry which is preliminary data.</text>
</comment>
<dbReference type="AlphaFoldDB" id="A0A9P4UIF8"/>
<dbReference type="OrthoDB" id="3789128at2759"/>
<keyword evidence="3" id="KW-1185">Reference proteome</keyword>
<feature type="region of interest" description="Disordered" evidence="1">
    <location>
        <begin position="497"/>
        <end position="561"/>
    </location>
</feature>
<sequence>MAHEYLVVSRGAPKPFSIASGDAGPTEALAAELDDIDALTDTGSDTEPENEHEPGARFKGLVAEDERAYRPTNGYGQRPWAISNRARSQKPMYNVTIGFARHMQERGHDIHTLPLQQRLIIQELLEADRKHKEKGATEAAQTAVAKLPKVRPRAVDVFPGVIPPKKRVLHWGVKENFVGMKNHFNGLQFRRALYDDGVDIEGLEAMKAAALVSMWMQRRDELHSRRALKADIEEVGDGASNVLLEGTEGMPAVPGNVQMGAPTREGPVDGPFSMAAMYSSQKPKAVYEAANAEHHSGASTPNPTLGDTRILTANVPSSLATTQGFGQIGASLSHTTFPNAVGNTTVLLTTNTTSSTQAVRANNGRGRKKNGQNDAEKARREALAARVGRYPLSLVGNNKGEPLSMNLKLSAFTIKQKYNKNMTTQLLKDYDILPTDPRDLTPHEKLAEHLVKEREKLFKSGAKLQEPWTHTRLEEYVAAQEAKGAIGPAFSVSGAGPANLQVPLHRSSENSKSHPSSKKSESMTGAKEATAGPSAISGISVTKKKRSREESDLQNGEIETLFQKRPRKVAKIEKGAQATSQEPNIPSAYVATDYGAAFHSRPVPIEAPSESHLSSSTYAPPTLDIYQQLPTQDETSLTNWDHQLQKFQDGTEQPPQWSNTERLNYEQQSSYQGCSASDNAYQNDYSPPSQVPASTYTMPSAPNLTNDTTLSAVPEFPIDPALLGC</sequence>
<evidence type="ECO:0000256" key="1">
    <source>
        <dbReference type="SAM" id="MobiDB-lite"/>
    </source>
</evidence>
<dbReference type="EMBL" id="MU001492">
    <property type="protein sequence ID" value="KAF2451671.1"/>
    <property type="molecule type" value="Genomic_DNA"/>
</dbReference>
<dbReference type="Proteomes" id="UP000799764">
    <property type="component" value="Unassembled WGS sequence"/>
</dbReference>
<feature type="region of interest" description="Disordered" evidence="1">
    <location>
        <begin position="671"/>
        <end position="702"/>
    </location>
</feature>
<proteinExistence type="predicted"/>
<protein>
    <submittedName>
        <fullName evidence="2">Uncharacterized protein</fullName>
    </submittedName>
</protein>
<gene>
    <name evidence="2" type="ORF">P171DRAFT_478704</name>
</gene>
<accession>A0A9P4UIF8</accession>
<evidence type="ECO:0000313" key="3">
    <source>
        <dbReference type="Proteomes" id="UP000799764"/>
    </source>
</evidence>